<keyword evidence="8" id="KW-0997">Cell inner membrane</keyword>
<dbReference type="EMBL" id="CP109965">
    <property type="protein sequence ID" value="WAJ69980.1"/>
    <property type="molecule type" value="Genomic_DNA"/>
</dbReference>
<evidence type="ECO:0000256" key="1">
    <source>
        <dbReference type="ARBA" id="ARBA00004651"/>
    </source>
</evidence>
<evidence type="ECO:0000313" key="10">
    <source>
        <dbReference type="EMBL" id="WAJ69980.1"/>
    </source>
</evidence>
<dbReference type="InterPro" id="IPR007227">
    <property type="entry name" value="Cell_shape_determining_MreD"/>
</dbReference>
<dbReference type="Proteomes" id="UP001163726">
    <property type="component" value="Chromosome"/>
</dbReference>
<comment type="function">
    <text evidence="8">Involved in formation of the rod shape of the cell. May also contribute to regulation of formation of penicillin-binding proteins.</text>
</comment>
<feature type="transmembrane region" description="Helical" evidence="9">
    <location>
        <begin position="55"/>
        <end position="83"/>
    </location>
</feature>
<comment type="subcellular location">
    <subcellularLocation>
        <location evidence="8">Cell inner membrane</location>
    </subcellularLocation>
    <subcellularLocation>
        <location evidence="1">Cell membrane</location>
        <topology evidence="1">Multi-pass membrane protein</topology>
    </subcellularLocation>
</comment>
<name>A0ABY7AK77_9ALTE</name>
<keyword evidence="7 8" id="KW-0472">Membrane</keyword>
<dbReference type="RefSeq" id="WP_268074279.1">
    <property type="nucleotide sequence ID" value="NZ_CP109965.1"/>
</dbReference>
<comment type="similarity">
    <text evidence="2 8">Belongs to the MreD family.</text>
</comment>
<sequence length="157" mass="17886">MGGISLIAFTLFISFILAITPLPSIIEAFRPDWLLVVLIYWCIALPHKVNVGTGWICGFILDILLGSVLGSHAVMLALVAYICSTNYLTIRNFSAVQQVLIIGLVSAFYHLADYWLQHFLTTAYFQPELLWPILTNMIIWPTALVLLRKYRRAFRIR</sequence>
<accession>A0ABY7AK77</accession>
<protein>
    <recommendedName>
        <fullName evidence="8">Rod shape-determining protein MreD</fullName>
    </recommendedName>
</protein>
<keyword evidence="4 9" id="KW-0812">Transmembrane</keyword>
<feature type="transmembrane region" description="Helical" evidence="9">
    <location>
        <begin position="33"/>
        <end position="49"/>
    </location>
</feature>
<dbReference type="PANTHER" id="PTHR37484:SF1">
    <property type="entry name" value="ROD SHAPE-DETERMINING PROTEIN MRED"/>
    <property type="match status" value="1"/>
</dbReference>
<gene>
    <name evidence="10" type="primary">mreD</name>
    <name evidence="10" type="ORF">OLW01_12660</name>
</gene>
<reference evidence="10" key="1">
    <citation type="submission" date="2022-10" db="EMBL/GenBank/DDBJ databases">
        <title>Catenovulum adriacola sp. nov. isolated in the Harbour of Susak.</title>
        <authorList>
            <person name="Schoch T."/>
            <person name="Reich S.J."/>
            <person name="Stoeferle S."/>
            <person name="Flaiz M."/>
            <person name="Kazda M."/>
            <person name="Riedel C.U."/>
            <person name="Duerre P."/>
        </authorList>
    </citation>
    <scope>NUCLEOTIDE SEQUENCE</scope>
    <source>
        <strain evidence="10">TS8</strain>
    </source>
</reference>
<keyword evidence="3 8" id="KW-1003">Cell membrane</keyword>
<dbReference type="InterPro" id="IPR026034">
    <property type="entry name" value="MreD_proteobac"/>
</dbReference>
<keyword evidence="6 9" id="KW-1133">Transmembrane helix</keyword>
<evidence type="ECO:0000256" key="8">
    <source>
        <dbReference type="PIRNR" id="PIRNR018472"/>
    </source>
</evidence>
<dbReference type="Pfam" id="PF04093">
    <property type="entry name" value="MreD"/>
    <property type="match status" value="1"/>
</dbReference>
<evidence type="ECO:0000256" key="4">
    <source>
        <dbReference type="ARBA" id="ARBA00022692"/>
    </source>
</evidence>
<dbReference type="NCBIfam" id="TIGR03426">
    <property type="entry name" value="shape_MreD"/>
    <property type="match status" value="1"/>
</dbReference>
<evidence type="ECO:0000313" key="11">
    <source>
        <dbReference type="Proteomes" id="UP001163726"/>
    </source>
</evidence>
<keyword evidence="5 8" id="KW-0133">Cell shape</keyword>
<proteinExistence type="inferred from homology"/>
<evidence type="ECO:0000256" key="7">
    <source>
        <dbReference type="ARBA" id="ARBA00023136"/>
    </source>
</evidence>
<evidence type="ECO:0000256" key="6">
    <source>
        <dbReference type="ARBA" id="ARBA00022989"/>
    </source>
</evidence>
<feature type="transmembrane region" description="Helical" evidence="9">
    <location>
        <begin position="6"/>
        <end position="26"/>
    </location>
</feature>
<feature type="transmembrane region" description="Helical" evidence="9">
    <location>
        <begin position="95"/>
        <end position="117"/>
    </location>
</feature>
<keyword evidence="11" id="KW-1185">Reference proteome</keyword>
<evidence type="ECO:0000256" key="2">
    <source>
        <dbReference type="ARBA" id="ARBA00007776"/>
    </source>
</evidence>
<evidence type="ECO:0000256" key="5">
    <source>
        <dbReference type="ARBA" id="ARBA00022960"/>
    </source>
</evidence>
<dbReference type="PIRSF" id="PIRSF018472">
    <property type="entry name" value="MreD_proteobac"/>
    <property type="match status" value="1"/>
</dbReference>
<evidence type="ECO:0000256" key="9">
    <source>
        <dbReference type="SAM" id="Phobius"/>
    </source>
</evidence>
<evidence type="ECO:0000256" key="3">
    <source>
        <dbReference type="ARBA" id="ARBA00022475"/>
    </source>
</evidence>
<feature type="transmembrane region" description="Helical" evidence="9">
    <location>
        <begin position="129"/>
        <end position="147"/>
    </location>
</feature>
<dbReference type="PANTHER" id="PTHR37484">
    <property type="entry name" value="ROD SHAPE-DETERMINING PROTEIN MRED"/>
    <property type="match status" value="1"/>
</dbReference>
<organism evidence="10 11">
    <name type="scientific">Catenovulum adriaticum</name>
    <dbReference type="NCBI Taxonomy" id="2984846"/>
    <lineage>
        <taxon>Bacteria</taxon>
        <taxon>Pseudomonadati</taxon>
        <taxon>Pseudomonadota</taxon>
        <taxon>Gammaproteobacteria</taxon>
        <taxon>Alteromonadales</taxon>
        <taxon>Alteromonadaceae</taxon>
        <taxon>Catenovulum</taxon>
    </lineage>
</organism>